<feature type="compositionally biased region" description="Pro residues" evidence="1">
    <location>
        <begin position="146"/>
        <end position="155"/>
    </location>
</feature>
<feature type="region of interest" description="Disordered" evidence="1">
    <location>
        <begin position="143"/>
        <end position="198"/>
    </location>
</feature>
<dbReference type="Proteomes" id="UP000198984">
    <property type="component" value="Unassembled WGS sequence"/>
</dbReference>
<reference evidence="3 4" key="1">
    <citation type="submission" date="2016-10" db="EMBL/GenBank/DDBJ databases">
        <authorList>
            <person name="de Groot N.N."/>
        </authorList>
    </citation>
    <scope>NUCLEOTIDE SEQUENCE [LARGE SCALE GENOMIC DNA]</scope>
    <source>
        <strain evidence="3 4">DSM 21039</strain>
    </source>
</reference>
<evidence type="ECO:0000313" key="3">
    <source>
        <dbReference type="EMBL" id="SEM93275.1"/>
    </source>
</evidence>
<dbReference type="RefSeq" id="WP_143081115.1">
    <property type="nucleotide sequence ID" value="NZ_FOBB01000007.1"/>
</dbReference>
<accession>A0A1H8CE14</accession>
<evidence type="ECO:0000256" key="2">
    <source>
        <dbReference type="SAM" id="SignalP"/>
    </source>
</evidence>
<feature type="chain" id="PRO_5011480138" evidence="2">
    <location>
        <begin position="19"/>
        <end position="371"/>
    </location>
</feature>
<name>A0A1H8CE14_9BACT</name>
<dbReference type="EMBL" id="FOBB01000007">
    <property type="protein sequence ID" value="SEM93275.1"/>
    <property type="molecule type" value="Genomic_DNA"/>
</dbReference>
<gene>
    <name evidence="3" type="ORF">SAMN04488505_10782</name>
</gene>
<dbReference type="STRING" id="573321.SAMN04488505_10782"/>
<dbReference type="OrthoDB" id="1144014at2"/>
<protein>
    <submittedName>
        <fullName evidence="3">Uncharacterized protein</fullName>
    </submittedName>
</protein>
<keyword evidence="2" id="KW-0732">Signal</keyword>
<feature type="signal peptide" evidence="2">
    <location>
        <begin position="1"/>
        <end position="18"/>
    </location>
</feature>
<dbReference type="AlphaFoldDB" id="A0A1H8CE14"/>
<organism evidence="3 4">
    <name type="scientific">Chitinophaga rupis</name>
    <dbReference type="NCBI Taxonomy" id="573321"/>
    <lineage>
        <taxon>Bacteria</taxon>
        <taxon>Pseudomonadati</taxon>
        <taxon>Bacteroidota</taxon>
        <taxon>Chitinophagia</taxon>
        <taxon>Chitinophagales</taxon>
        <taxon>Chitinophagaceae</taxon>
        <taxon>Chitinophaga</taxon>
    </lineage>
</organism>
<proteinExistence type="predicted"/>
<feature type="compositionally biased region" description="Low complexity" evidence="1">
    <location>
        <begin position="177"/>
        <end position="197"/>
    </location>
</feature>
<evidence type="ECO:0000256" key="1">
    <source>
        <dbReference type="SAM" id="MobiDB-lite"/>
    </source>
</evidence>
<sequence length="371" mass="40043">MKRILVLAALIFPLIVSAQVKLAEAVAEDFSTKAAEKFQQKNDPLLVFVADQMSRSGAGGLEIDKTMTELKKDPAALDAALKYVYQFSDCNRQQLIANLRAMNLQSNNVFPLATYTVNKFKGEAKALIEEKATLIKSGEFATVAPGTPPAAPAQPQPATSTAPTGQPVTPGTSAQETAPATATTPAATPAAPAAPAADPYDWDVRNIFPLTSPDQLAEKFGKENVAARPAQDLEGNDLGTGYYVFPDTDNEMEVVFKEDKSKIVTFTHEHSKWKSPFGIKPGDPLEKLVKINGRAFRINGFDWTNGGMIDSWDGGAMDKKGVTLQLKANNTGDPKQYDQVTGDKKVRSDQAALKKLDVVVEKVSFQTAPQQ</sequence>
<evidence type="ECO:0000313" key="4">
    <source>
        <dbReference type="Proteomes" id="UP000198984"/>
    </source>
</evidence>
<feature type="compositionally biased region" description="Low complexity" evidence="1">
    <location>
        <begin position="156"/>
        <end position="167"/>
    </location>
</feature>
<keyword evidence="4" id="KW-1185">Reference proteome</keyword>